<evidence type="ECO:0000313" key="13">
    <source>
        <dbReference type="Proteomes" id="UP001501920"/>
    </source>
</evidence>
<dbReference type="SMART" id="SM00355">
    <property type="entry name" value="ZnF_C2H2"/>
    <property type="match status" value="4"/>
</dbReference>
<dbReference type="SUPFAM" id="SSF57667">
    <property type="entry name" value="beta-beta-alpha zinc fingers"/>
    <property type="match status" value="3"/>
</dbReference>
<dbReference type="Proteomes" id="UP001501920">
    <property type="component" value="Chromosome 13"/>
</dbReference>
<dbReference type="GO" id="GO:0005634">
    <property type="term" value="C:nucleus"/>
    <property type="evidence" value="ECO:0007669"/>
    <property type="project" value="UniProtKB-SubCell"/>
</dbReference>
<dbReference type="PROSITE" id="PS50157">
    <property type="entry name" value="ZINC_FINGER_C2H2_2"/>
    <property type="match status" value="4"/>
</dbReference>
<evidence type="ECO:0000256" key="7">
    <source>
        <dbReference type="ARBA" id="ARBA00023125"/>
    </source>
</evidence>
<dbReference type="PANTHER" id="PTHR16515">
    <property type="entry name" value="PR DOMAIN ZINC FINGER PROTEIN"/>
    <property type="match status" value="1"/>
</dbReference>
<keyword evidence="6" id="KW-0862">Zinc</keyword>
<dbReference type="FunFam" id="3.30.160.60:FF:000358">
    <property type="entry name" value="zinc finger protein 24"/>
    <property type="match status" value="1"/>
</dbReference>
<feature type="domain" description="C2H2-type" evidence="11">
    <location>
        <begin position="238"/>
        <end position="265"/>
    </location>
</feature>
<evidence type="ECO:0000256" key="6">
    <source>
        <dbReference type="ARBA" id="ARBA00022833"/>
    </source>
</evidence>
<evidence type="ECO:0000256" key="9">
    <source>
        <dbReference type="PROSITE-ProRule" id="PRU00042"/>
    </source>
</evidence>
<evidence type="ECO:0000256" key="2">
    <source>
        <dbReference type="ARBA" id="ARBA00006991"/>
    </source>
</evidence>
<dbReference type="Pfam" id="PF00096">
    <property type="entry name" value="zf-C2H2"/>
    <property type="match status" value="4"/>
</dbReference>
<dbReference type="InterPro" id="IPR050331">
    <property type="entry name" value="Zinc_finger"/>
</dbReference>
<dbReference type="PROSITE" id="PS00028">
    <property type="entry name" value="ZINC_FINGER_C2H2_1"/>
    <property type="match status" value="4"/>
</dbReference>
<dbReference type="InterPro" id="IPR013087">
    <property type="entry name" value="Znf_C2H2_type"/>
</dbReference>
<dbReference type="FunFam" id="3.30.160.60:FF:001498">
    <property type="entry name" value="Zinc finger protein 404"/>
    <property type="match status" value="1"/>
</dbReference>
<protein>
    <recommendedName>
        <fullName evidence="11">C2H2-type domain-containing protein</fullName>
    </recommendedName>
</protein>
<dbReference type="FunFam" id="3.30.160.60:FF:002190">
    <property type="entry name" value="Zinc finger protein 658"/>
    <property type="match status" value="1"/>
</dbReference>
<dbReference type="GeneTree" id="ENSGT01150000286953"/>
<keyword evidence="4" id="KW-0677">Repeat</keyword>
<keyword evidence="3" id="KW-0479">Metal-binding</keyword>
<dbReference type="FunFam" id="3.30.160.60:FF:001954">
    <property type="entry name" value="Zinc finger protein 787"/>
    <property type="match status" value="1"/>
</dbReference>
<feature type="domain" description="C2H2-type" evidence="11">
    <location>
        <begin position="207"/>
        <end position="237"/>
    </location>
</feature>
<evidence type="ECO:0000256" key="3">
    <source>
        <dbReference type="ARBA" id="ARBA00022723"/>
    </source>
</evidence>
<dbReference type="GO" id="GO:0003677">
    <property type="term" value="F:DNA binding"/>
    <property type="evidence" value="ECO:0007669"/>
    <property type="project" value="UniProtKB-KW"/>
</dbReference>
<evidence type="ECO:0000313" key="12">
    <source>
        <dbReference type="Ensembl" id="ENSPNAP00000073864.1"/>
    </source>
</evidence>
<organism evidence="12 13">
    <name type="scientific">Pygocentrus nattereri</name>
    <name type="common">Red-bellied piranha</name>
    <dbReference type="NCBI Taxonomy" id="42514"/>
    <lineage>
        <taxon>Eukaryota</taxon>
        <taxon>Metazoa</taxon>
        <taxon>Chordata</taxon>
        <taxon>Craniata</taxon>
        <taxon>Vertebrata</taxon>
        <taxon>Euteleostomi</taxon>
        <taxon>Actinopterygii</taxon>
        <taxon>Neopterygii</taxon>
        <taxon>Teleostei</taxon>
        <taxon>Ostariophysi</taxon>
        <taxon>Characiformes</taxon>
        <taxon>Characoidei</taxon>
        <taxon>Pygocentrus</taxon>
    </lineage>
</organism>
<dbReference type="PANTHER" id="PTHR16515:SF49">
    <property type="entry name" value="GASTRULA ZINC FINGER PROTEIN XLCGF49.1-LIKE-RELATED"/>
    <property type="match status" value="1"/>
</dbReference>
<feature type="domain" description="C2H2-type" evidence="11">
    <location>
        <begin position="151"/>
        <end position="178"/>
    </location>
</feature>
<dbReference type="InterPro" id="IPR036236">
    <property type="entry name" value="Znf_C2H2_sf"/>
</dbReference>
<reference evidence="12 13" key="1">
    <citation type="submission" date="2020-10" db="EMBL/GenBank/DDBJ databases">
        <title>Pygocentrus nattereri (red-bellied piranha) genome, fPygNat1, primary haplotype.</title>
        <authorList>
            <person name="Myers G."/>
            <person name="Meyer A."/>
            <person name="Karagic N."/>
            <person name="Pippel M."/>
            <person name="Winkler S."/>
            <person name="Tracey A."/>
            <person name="Wood J."/>
            <person name="Formenti G."/>
            <person name="Howe K."/>
            <person name="Fedrigo O."/>
            <person name="Jarvis E.D."/>
        </authorList>
    </citation>
    <scope>NUCLEOTIDE SEQUENCE [LARGE SCALE GENOMIC DNA]</scope>
</reference>
<dbReference type="GO" id="GO:0008270">
    <property type="term" value="F:zinc ion binding"/>
    <property type="evidence" value="ECO:0007669"/>
    <property type="project" value="UniProtKB-KW"/>
</dbReference>
<keyword evidence="7" id="KW-0238">DNA-binding</keyword>
<feature type="compositionally biased region" description="Polar residues" evidence="10">
    <location>
        <begin position="265"/>
        <end position="275"/>
    </location>
</feature>
<name>A0AAR2LGM4_PYGNA</name>
<reference evidence="12" key="3">
    <citation type="submission" date="2025-09" db="UniProtKB">
        <authorList>
            <consortium name="Ensembl"/>
        </authorList>
    </citation>
    <scope>IDENTIFICATION</scope>
</reference>
<reference evidence="12" key="2">
    <citation type="submission" date="2025-08" db="UniProtKB">
        <authorList>
            <consortium name="Ensembl"/>
        </authorList>
    </citation>
    <scope>IDENTIFICATION</scope>
</reference>
<dbReference type="Ensembl" id="ENSPNAT00000083946.1">
    <property type="protein sequence ID" value="ENSPNAP00000073864.1"/>
    <property type="gene ID" value="ENSPNAG00000032177.1"/>
</dbReference>
<keyword evidence="8" id="KW-0539">Nucleus</keyword>
<keyword evidence="13" id="KW-1185">Reference proteome</keyword>
<evidence type="ECO:0000256" key="5">
    <source>
        <dbReference type="ARBA" id="ARBA00022771"/>
    </source>
</evidence>
<evidence type="ECO:0000256" key="10">
    <source>
        <dbReference type="SAM" id="MobiDB-lite"/>
    </source>
</evidence>
<comment type="similarity">
    <text evidence="2">Belongs to the krueppel C2H2-type zinc-finger protein family.</text>
</comment>
<evidence type="ECO:0000256" key="8">
    <source>
        <dbReference type="ARBA" id="ARBA00023242"/>
    </source>
</evidence>
<gene>
    <name evidence="12" type="primary">ZNF148</name>
</gene>
<comment type="subcellular location">
    <subcellularLocation>
        <location evidence="1">Nucleus</location>
    </subcellularLocation>
</comment>
<evidence type="ECO:0000256" key="1">
    <source>
        <dbReference type="ARBA" id="ARBA00004123"/>
    </source>
</evidence>
<dbReference type="GO" id="GO:0010468">
    <property type="term" value="P:regulation of gene expression"/>
    <property type="evidence" value="ECO:0007669"/>
    <property type="project" value="TreeGrafter"/>
</dbReference>
<evidence type="ECO:0000259" key="11">
    <source>
        <dbReference type="PROSITE" id="PS50157"/>
    </source>
</evidence>
<evidence type="ECO:0000256" key="4">
    <source>
        <dbReference type="ARBA" id="ARBA00022737"/>
    </source>
</evidence>
<proteinExistence type="inferred from homology"/>
<feature type="region of interest" description="Disordered" evidence="10">
    <location>
        <begin position="265"/>
        <end position="293"/>
    </location>
</feature>
<dbReference type="AlphaFoldDB" id="A0AAR2LGM4"/>
<keyword evidence="5 9" id="KW-0863">Zinc-finger</keyword>
<accession>A0AAR2LGM4</accession>
<feature type="domain" description="C2H2-type" evidence="11">
    <location>
        <begin position="179"/>
        <end position="206"/>
    </location>
</feature>
<sequence>MTLVAQLTASLPTTSCGHEQPPTLRCSQQSNTVVRAVEDKPVLKQEPLADSQQGLCPAEIKTEMEQVDYPASEQPMPHNSFIAVDSHFHSSQTELPPELPVTEMDFPPMAPCMNAEALNAFVEPFPYEDEPGLPLDGWRQRAGQQDQEERHSCLVCGKTFSRIGNLRSHQRCHTGEKPYTCLHCGRRFSHSGNLQKHKRVHTGERPYRCLQCSKTFCQSSHLKKHQMIHRVHTGEKPYYCLQCGKSFSRRENLKRHQKIHIGQSLHHQSPTTASSAAKALAGGRTLNGIRRST</sequence>
<dbReference type="Gene3D" id="3.30.160.60">
    <property type="entry name" value="Classic Zinc Finger"/>
    <property type="match status" value="4"/>
</dbReference>